<dbReference type="AlphaFoldDB" id="A0A0D2MXU5"/>
<protein>
    <submittedName>
        <fullName evidence="2">Uncharacterized protein</fullName>
    </submittedName>
</protein>
<feature type="region of interest" description="Disordered" evidence="1">
    <location>
        <begin position="120"/>
        <end position="147"/>
    </location>
</feature>
<keyword evidence="3" id="KW-1185">Reference proteome</keyword>
<name>A0A0D2MXU5_9CHLO</name>
<evidence type="ECO:0000256" key="1">
    <source>
        <dbReference type="SAM" id="MobiDB-lite"/>
    </source>
</evidence>
<proteinExistence type="predicted"/>
<dbReference type="Proteomes" id="UP000054498">
    <property type="component" value="Unassembled WGS sequence"/>
</dbReference>
<gene>
    <name evidence="2" type="ORF">MNEG_2806</name>
</gene>
<evidence type="ECO:0000313" key="3">
    <source>
        <dbReference type="Proteomes" id="UP000054498"/>
    </source>
</evidence>
<reference evidence="2 3" key="1">
    <citation type="journal article" date="2013" name="BMC Genomics">
        <title>Reconstruction of the lipid metabolism for the microalga Monoraphidium neglectum from its genome sequence reveals characteristics suitable for biofuel production.</title>
        <authorList>
            <person name="Bogen C."/>
            <person name="Al-Dilaimi A."/>
            <person name="Albersmeier A."/>
            <person name="Wichmann J."/>
            <person name="Grundmann M."/>
            <person name="Rupp O."/>
            <person name="Lauersen K.J."/>
            <person name="Blifernez-Klassen O."/>
            <person name="Kalinowski J."/>
            <person name="Goesmann A."/>
            <person name="Mussgnug J.H."/>
            <person name="Kruse O."/>
        </authorList>
    </citation>
    <scope>NUCLEOTIDE SEQUENCE [LARGE SCALE GENOMIC DNA]</scope>
    <source>
        <strain evidence="2 3">SAG 48.87</strain>
    </source>
</reference>
<sequence>MGGAPGSALPAPFQEAQTGSLMQGAAKAGEPIPGRFIVSFDHNTTADEAIAGIHKRVRSLADAAARKAARKAKHAKGRALAGSQDAAGEADLSTFQVEHILGKPEADLAAMTVQSASVDGAAAGPGSGGAAARIDPRTPGGGRRRRPPHAAVLVVSPQLEGRGLIRAMSAAPGVRAVAQDRVISIAAEMPVAASSIECVAPSYLAGTVATPVGLDWPGCWQEGLTKVAWFGERCNAYMTGTRWLGMYAYHAANSTLVPGCVRYRSRRDFDAYNTENFGGCGAAPQVAPQLPTQLCAVPSGAKRGGDAPAPAPARQQACLPAEGTAEWAATLQEPVKCGGVATASAVFRGVRCGPGMRWVRWSTLVLPEGGSACRFSRDASDLRWNAQWLGQAAQGRAR</sequence>
<dbReference type="RefSeq" id="XP_013904176.1">
    <property type="nucleotide sequence ID" value="XM_014048722.1"/>
</dbReference>
<accession>A0A0D2MXU5</accession>
<dbReference type="GeneID" id="25735684"/>
<organism evidence="2 3">
    <name type="scientific">Monoraphidium neglectum</name>
    <dbReference type="NCBI Taxonomy" id="145388"/>
    <lineage>
        <taxon>Eukaryota</taxon>
        <taxon>Viridiplantae</taxon>
        <taxon>Chlorophyta</taxon>
        <taxon>core chlorophytes</taxon>
        <taxon>Chlorophyceae</taxon>
        <taxon>CS clade</taxon>
        <taxon>Sphaeropleales</taxon>
        <taxon>Selenastraceae</taxon>
        <taxon>Monoraphidium</taxon>
    </lineage>
</organism>
<dbReference type="OrthoDB" id="556383at2759"/>
<evidence type="ECO:0000313" key="2">
    <source>
        <dbReference type="EMBL" id="KIZ05157.1"/>
    </source>
</evidence>
<dbReference type="KEGG" id="mng:MNEG_2806"/>
<dbReference type="EMBL" id="KK100549">
    <property type="protein sequence ID" value="KIZ05157.1"/>
    <property type="molecule type" value="Genomic_DNA"/>
</dbReference>